<protein>
    <recommendedName>
        <fullName evidence="5">Tissue inhibitor of metalloproteinase</fullName>
    </recommendedName>
</protein>
<dbReference type="InterPro" id="IPR008993">
    <property type="entry name" value="TIMP-like_OB-fold"/>
</dbReference>
<dbReference type="Proteomes" id="UP000552097">
    <property type="component" value="Unassembled WGS sequence"/>
</dbReference>
<keyword evidence="2" id="KW-0732">Signal</keyword>
<organism evidence="3 4">
    <name type="scientific">Saccharothrix ecbatanensis</name>
    <dbReference type="NCBI Taxonomy" id="1105145"/>
    <lineage>
        <taxon>Bacteria</taxon>
        <taxon>Bacillati</taxon>
        <taxon>Actinomycetota</taxon>
        <taxon>Actinomycetes</taxon>
        <taxon>Pseudonocardiales</taxon>
        <taxon>Pseudonocardiaceae</taxon>
        <taxon>Saccharothrix</taxon>
    </lineage>
</organism>
<dbReference type="EMBL" id="JACHMO010000001">
    <property type="protein sequence ID" value="MBB5804306.1"/>
    <property type="molecule type" value="Genomic_DNA"/>
</dbReference>
<proteinExistence type="predicted"/>
<name>A0A7W9HLP7_9PSEU</name>
<evidence type="ECO:0008006" key="5">
    <source>
        <dbReference type="Google" id="ProtNLM"/>
    </source>
</evidence>
<dbReference type="Gene3D" id="2.40.50.120">
    <property type="match status" value="1"/>
</dbReference>
<evidence type="ECO:0000313" key="3">
    <source>
        <dbReference type="EMBL" id="MBB5804306.1"/>
    </source>
</evidence>
<gene>
    <name evidence="3" type="ORF">F4560_004074</name>
</gene>
<evidence type="ECO:0000256" key="1">
    <source>
        <dbReference type="SAM" id="MobiDB-lite"/>
    </source>
</evidence>
<evidence type="ECO:0000256" key="2">
    <source>
        <dbReference type="SAM" id="SignalP"/>
    </source>
</evidence>
<feature type="signal peptide" evidence="2">
    <location>
        <begin position="1"/>
        <end position="31"/>
    </location>
</feature>
<feature type="chain" id="PRO_5030525921" description="Tissue inhibitor of metalloproteinase" evidence="2">
    <location>
        <begin position="32"/>
        <end position="163"/>
    </location>
</feature>
<comment type="caution">
    <text evidence="3">The sequence shown here is derived from an EMBL/GenBank/DDBJ whole genome shotgun (WGS) entry which is preliminary data.</text>
</comment>
<dbReference type="AlphaFoldDB" id="A0A7W9HLP7"/>
<dbReference type="RefSeq" id="WP_184922098.1">
    <property type="nucleotide sequence ID" value="NZ_JACHMO010000001.1"/>
</dbReference>
<feature type="region of interest" description="Disordered" evidence="1">
    <location>
        <begin position="128"/>
        <end position="163"/>
    </location>
</feature>
<keyword evidence="4" id="KW-1185">Reference proteome</keyword>
<feature type="compositionally biased region" description="Low complexity" evidence="1">
    <location>
        <begin position="131"/>
        <end position="163"/>
    </location>
</feature>
<sequence>MARFRFLAHAAGVVTVTAVLLAAVLTSPASACVCFPGGNEAWRYQQATQVFSGKVVSEKVDVRDGHNDRYRYGVVVHAEYKGDVPKFVNVVTLRNYSCGLKLTVGSEYVIFSKLLSSDGLVEIDQCGGTRSAASGPPVTTSPSSPGMTTTTTPMTTPCATATP</sequence>
<evidence type="ECO:0000313" key="4">
    <source>
        <dbReference type="Proteomes" id="UP000552097"/>
    </source>
</evidence>
<accession>A0A7W9HLP7</accession>
<reference evidence="3 4" key="1">
    <citation type="submission" date="2020-08" db="EMBL/GenBank/DDBJ databases">
        <title>Sequencing the genomes of 1000 actinobacteria strains.</title>
        <authorList>
            <person name="Klenk H.-P."/>
        </authorList>
    </citation>
    <scope>NUCLEOTIDE SEQUENCE [LARGE SCALE GENOMIC DNA]</scope>
    <source>
        <strain evidence="3 4">DSM 45486</strain>
    </source>
</reference>
<dbReference type="SUPFAM" id="SSF50242">
    <property type="entry name" value="TIMP-like"/>
    <property type="match status" value="1"/>
</dbReference>